<dbReference type="Proteomes" id="UP000474159">
    <property type="component" value="Unassembled WGS sequence"/>
</dbReference>
<reference evidence="1 2" key="1">
    <citation type="submission" date="2019-09" db="EMBL/GenBank/DDBJ databases">
        <title>YIM 48816 draft genome.</title>
        <authorList>
            <person name="Jiang L."/>
        </authorList>
    </citation>
    <scope>NUCLEOTIDE SEQUENCE [LARGE SCALE GENOMIC DNA]</scope>
    <source>
        <strain evidence="1 2">YIM 48816</strain>
    </source>
</reference>
<dbReference type="EMBL" id="VZZK01000056">
    <property type="protein sequence ID" value="KAB1071115.1"/>
    <property type="molecule type" value="Genomic_DNA"/>
</dbReference>
<evidence type="ECO:0000313" key="2">
    <source>
        <dbReference type="Proteomes" id="UP000474159"/>
    </source>
</evidence>
<gene>
    <name evidence="1" type="ORF">F6X53_29300</name>
</gene>
<organism evidence="1 2">
    <name type="scientific">Methylobacterium soli</name>
    <dbReference type="NCBI Taxonomy" id="553447"/>
    <lineage>
        <taxon>Bacteria</taxon>
        <taxon>Pseudomonadati</taxon>
        <taxon>Pseudomonadota</taxon>
        <taxon>Alphaproteobacteria</taxon>
        <taxon>Hyphomicrobiales</taxon>
        <taxon>Methylobacteriaceae</taxon>
        <taxon>Methylobacterium</taxon>
    </lineage>
</organism>
<sequence length="88" mass="9349">MMVKLPTIGELLQNGDISEDDLQAAISTCVSDPKLTHVVVGKAYRVTLGGTLKTSSFSGRTVRDPEASEGLKRAAVRKALLLARPGQI</sequence>
<evidence type="ECO:0000313" key="1">
    <source>
        <dbReference type="EMBL" id="KAB1071115.1"/>
    </source>
</evidence>
<proteinExistence type="predicted"/>
<dbReference type="AlphaFoldDB" id="A0A6L3SPC9"/>
<keyword evidence="2" id="KW-1185">Reference proteome</keyword>
<dbReference type="RefSeq" id="WP_151005010.1">
    <property type="nucleotide sequence ID" value="NZ_BPQY01000167.1"/>
</dbReference>
<comment type="caution">
    <text evidence="1">The sequence shown here is derived from an EMBL/GenBank/DDBJ whole genome shotgun (WGS) entry which is preliminary data.</text>
</comment>
<protein>
    <submittedName>
        <fullName evidence="1">Uncharacterized protein</fullName>
    </submittedName>
</protein>
<name>A0A6L3SPC9_9HYPH</name>
<accession>A0A6L3SPC9</accession>